<feature type="region of interest" description="Disordered" evidence="15">
    <location>
        <begin position="737"/>
        <end position="757"/>
    </location>
</feature>
<feature type="coiled-coil region" evidence="14">
    <location>
        <begin position="294"/>
        <end position="328"/>
    </location>
</feature>
<dbReference type="InterPro" id="IPR027417">
    <property type="entry name" value="P-loop_NTPase"/>
</dbReference>
<dbReference type="STRING" id="1035707.SAMN05216552_1014114"/>
<evidence type="ECO:0000256" key="14">
    <source>
        <dbReference type="SAM" id="Coils"/>
    </source>
</evidence>
<reference evidence="21" key="1">
    <citation type="submission" date="2016-10" db="EMBL/GenBank/DDBJ databases">
        <authorList>
            <person name="Varghese N."/>
            <person name="Submissions S."/>
        </authorList>
    </citation>
    <scope>NUCLEOTIDE SEQUENCE [LARGE SCALE GENOMIC DNA]</scope>
    <source>
        <strain evidence="21">CGMCC 1.11014</strain>
    </source>
</reference>
<dbReference type="Proteomes" id="UP000199391">
    <property type="component" value="Unassembled WGS sequence"/>
</dbReference>
<organism evidence="20 21">
    <name type="scientific">Pseudoduganella namucuonensis</name>
    <dbReference type="NCBI Taxonomy" id="1035707"/>
    <lineage>
        <taxon>Bacteria</taxon>
        <taxon>Pseudomonadati</taxon>
        <taxon>Pseudomonadota</taxon>
        <taxon>Betaproteobacteria</taxon>
        <taxon>Burkholderiales</taxon>
        <taxon>Oxalobacteraceae</taxon>
        <taxon>Telluria group</taxon>
        <taxon>Pseudoduganella</taxon>
    </lineage>
</organism>
<keyword evidence="5" id="KW-0808">Transferase</keyword>
<keyword evidence="4" id="KW-0997">Cell inner membrane</keyword>
<dbReference type="GO" id="GO:0004713">
    <property type="term" value="F:protein tyrosine kinase activity"/>
    <property type="evidence" value="ECO:0007669"/>
    <property type="project" value="UniProtKB-KW"/>
</dbReference>
<keyword evidence="10 16" id="KW-1133">Transmembrane helix</keyword>
<dbReference type="CDD" id="cd05387">
    <property type="entry name" value="BY-kinase"/>
    <property type="match status" value="1"/>
</dbReference>
<keyword evidence="21" id="KW-1185">Reference proteome</keyword>
<accession>A0A1I7K2V7</accession>
<dbReference type="AlphaFoldDB" id="A0A1I7K2V7"/>
<name>A0A1I7K2V7_9BURK</name>
<comment type="catalytic activity">
    <reaction evidence="13">
        <text>L-tyrosyl-[protein] + ATP = O-phospho-L-tyrosyl-[protein] + ADP + H(+)</text>
        <dbReference type="Rhea" id="RHEA:10596"/>
        <dbReference type="Rhea" id="RHEA-COMP:10136"/>
        <dbReference type="Rhea" id="RHEA-COMP:20101"/>
        <dbReference type="ChEBI" id="CHEBI:15378"/>
        <dbReference type="ChEBI" id="CHEBI:30616"/>
        <dbReference type="ChEBI" id="CHEBI:46858"/>
        <dbReference type="ChEBI" id="CHEBI:61978"/>
        <dbReference type="ChEBI" id="CHEBI:456216"/>
    </reaction>
</comment>
<feature type="transmembrane region" description="Helical" evidence="16">
    <location>
        <begin position="466"/>
        <end position="488"/>
    </location>
</feature>
<dbReference type="InterPro" id="IPR025669">
    <property type="entry name" value="AAA_dom"/>
</dbReference>
<feature type="region of interest" description="Disordered" evidence="15">
    <location>
        <begin position="1"/>
        <end position="29"/>
    </location>
</feature>
<keyword evidence="8 20" id="KW-0418">Kinase</keyword>
<proteinExistence type="inferred from homology"/>
<dbReference type="InterPro" id="IPR003856">
    <property type="entry name" value="LPS_length_determ_N"/>
</dbReference>
<gene>
    <name evidence="20" type="ORF">SAMN05216552_1014114</name>
</gene>
<evidence type="ECO:0000256" key="3">
    <source>
        <dbReference type="ARBA" id="ARBA00022475"/>
    </source>
</evidence>
<dbReference type="InterPro" id="IPR005702">
    <property type="entry name" value="Wzc-like_C"/>
</dbReference>
<evidence type="ECO:0000259" key="17">
    <source>
        <dbReference type="Pfam" id="PF02706"/>
    </source>
</evidence>
<evidence type="ECO:0000256" key="9">
    <source>
        <dbReference type="ARBA" id="ARBA00022840"/>
    </source>
</evidence>
<evidence type="ECO:0000256" key="2">
    <source>
        <dbReference type="ARBA" id="ARBA00008883"/>
    </source>
</evidence>
<keyword evidence="7" id="KW-0547">Nucleotide-binding</keyword>
<evidence type="ECO:0000256" key="1">
    <source>
        <dbReference type="ARBA" id="ARBA00004429"/>
    </source>
</evidence>
<dbReference type="PANTHER" id="PTHR32309:SF32">
    <property type="entry name" value="TYROSINE-PROTEIN KINASE ETK-RELATED"/>
    <property type="match status" value="1"/>
</dbReference>
<keyword evidence="9" id="KW-0067">ATP-binding</keyword>
<dbReference type="Pfam" id="PF02706">
    <property type="entry name" value="Wzz"/>
    <property type="match status" value="1"/>
</dbReference>
<dbReference type="GO" id="GO:0005524">
    <property type="term" value="F:ATP binding"/>
    <property type="evidence" value="ECO:0007669"/>
    <property type="project" value="UniProtKB-KW"/>
</dbReference>
<feature type="domain" description="AAA" evidence="18">
    <location>
        <begin position="576"/>
        <end position="687"/>
    </location>
</feature>
<dbReference type="InterPro" id="IPR032807">
    <property type="entry name" value="GNVR"/>
</dbReference>
<sequence length="757" mass="82593">MTHHDRPLQSVSQHPVPRPPPILQPTPPAPPYEEAMELSSYAAMLAASRWLILSATLVCLLLGLAYALVARPVYEATMLIHVEEDKPNNSKNMIGEISALFDVKAAAISEMELIKSRMVVAQAVDHLGLYVDAGPEYLPLIGRAIARFNPGLSEPGLFGYGGYAWGNEKIDIADFYVPPALQSTSFMVTALGGGQYRLRQPQHRIDVTGRVGATLTLAVPNGRLTLRVNQLHARAGAAFHLRYLPKLDAIEHVQKAMTVVEIGKQSGLISVTMEASDPKAAYDILSAIGREYLRQNVARKLEEAEKSLAFLDRQLPDIKRRLDQSEHEYYDFRNGNGTIDLTEEAKLSLQQSSAAKARRIELQQKRQELLGSFTEQHPVVRAVDTQIAHISAEIARTEAHIRQLPMLERDLLHLSREVKINSDLYSTLQNSAQQLRLVKAGKVSNVRMIDPPMMPQQPARPDRGKIVAISLVAGLVLGLALAVVRSMLNKGIDNPASIERMLGARVVYATIPHSQGQETLDKGVLQGAGTPGLLACVEPEDPAIEVLRCFRTSLHSAMAHCHNNIIQISGPTERLGQSFVVSNLAAVLAMSGKRVVLIDADLRGGQLHRVFECPAENGLTSAIAGTIALELAIHPDIIPGLHFIATGPLPPNPSEFLLHPRFAALLQTLSQQYDYVLIDSAPLLSVSDALVTAGHAGAMFLLTRAGATTEEEINESIKRLNQAGIAPQGVLFNGHKPFGRQVQDHRSTRPSLLAHAR</sequence>
<evidence type="ECO:0000256" key="15">
    <source>
        <dbReference type="SAM" id="MobiDB-lite"/>
    </source>
</evidence>
<dbReference type="OrthoDB" id="9808257at2"/>
<dbReference type="SUPFAM" id="SSF52540">
    <property type="entry name" value="P-loop containing nucleoside triphosphate hydrolases"/>
    <property type="match status" value="1"/>
</dbReference>
<evidence type="ECO:0000256" key="7">
    <source>
        <dbReference type="ARBA" id="ARBA00022741"/>
    </source>
</evidence>
<evidence type="ECO:0000256" key="12">
    <source>
        <dbReference type="ARBA" id="ARBA00023137"/>
    </source>
</evidence>
<dbReference type="NCBIfam" id="TIGR01005">
    <property type="entry name" value="eps_transp_fam"/>
    <property type="match status" value="1"/>
</dbReference>
<keyword evidence="3" id="KW-1003">Cell membrane</keyword>
<evidence type="ECO:0000259" key="18">
    <source>
        <dbReference type="Pfam" id="PF13614"/>
    </source>
</evidence>
<protein>
    <submittedName>
        <fullName evidence="20">Tyrosine-protein kinase Etk/Wzc</fullName>
    </submittedName>
</protein>
<feature type="domain" description="Polysaccharide chain length determinant N-terminal" evidence="17">
    <location>
        <begin position="36"/>
        <end position="127"/>
    </location>
</feature>
<dbReference type="Pfam" id="PF13614">
    <property type="entry name" value="AAA_31"/>
    <property type="match status" value="1"/>
</dbReference>
<dbReference type="GO" id="GO:0005886">
    <property type="term" value="C:plasma membrane"/>
    <property type="evidence" value="ECO:0007669"/>
    <property type="project" value="UniProtKB-SubCell"/>
</dbReference>
<keyword evidence="11 16" id="KW-0472">Membrane</keyword>
<dbReference type="PANTHER" id="PTHR32309">
    <property type="entry name" value="TYROSINE-PROTEIN KINASE"/>
    <property type="match status" value="1"/>
</dbReference>
<dbReference type="InterPro" id="IPR005700">
    <property type="entry name" value="EPS_ExoP-like"/>
</dbReference>
<feature type="transmembrane region" description="Helical" evidence="16">
    <location>
        <begin position="50"/>
        <end position="69"/>
    </location>
</feature>
<keyword evidence="12" id="KW-0829">Tyrosine-protein kinase</keyword>
<evidence type="ECO:0000256" key="4">
    <source>
        <dbReference type="ARBA" id="ARBA00022519"/>
    </source>
</evidence>
<evidence type="ECO:0000259" key="19">
    <source>
        <dbReference type="Pfam" id="PF13807"/>
    </source>
</evidence>
<feature type="compositionally biased region" description="Pro residues" evidence="15">
    <location>
        <begin position="16"/>
        <end position="29"/>
    </location>
</feature>
<dbReference type="Pfam" id="PF23607">
    <property type="entry name" value="WZC_N"/>
    <property type="match status" value="1"/>
</dbReference>
<evidence type="ECO:0000256" key="10">
    <source>
        <dbReference type="ARBA" id="ARBA00022989"/>
    </source>
</evidence>
<evidence type="ECO:0000256" key="8">
    <source>
        <dbReference type="ARBA" id="ARBA00022777"/>
    </source>
</evidence>
<evidence type="ECO:0000256" key="6">
    <source>
        <dbReference type="ARBA" id="ARBA00022692"/>
    </source>
</evidence>
<comment type="subcellular location">
    <subcellularLocation>
        <location evidence="1">Cell inner membrane</location>
        <topology evidence="1">Multi-pass membrane protein</topology>
    </subcellularLocation>
</comment>
<keyword evidence="14" id="KW-0175">Coiled coil</keyword>
<comment type="similarity">
    <text evidence="2">Belongs to the etk/wzc family.</text>
</comment>
<dbReference type="EMBL" id="FPBO01000014">
    <property type="protein sequence ID" value="SFU91722.1"/>
    <property type="molecule type" value="Genomic_DNA"/>
</dbReference>
<dbReference type="Gene3D" id="3.40.50.300">
    <property type="entry name" value="P-loop containing nucleotide triphosphate hydrolases"/>
    <property type="match status" value="1"/>
</dbReference>
<feature type="domain" description="Tyrosine-protein kinase G-rich" evidence="19">
    <location>
        <begin position="407"/>
        <end position="487"/>
    </location>
</feature>
<evidence type="ECO:0000313" key="20">
    <source>
        <dbReference type="EMBL" id="SFU91722.1"/>
    </source>
</evidence>
<dbReference type="Pfam" id="PF13807">
    <property type="entry name" value="GNVR"/>
    <property type="match status" value="1"/>
</dbReference>
<keyword evidence="6 16" id="KW-0812">Transmembrane</keyword>
<evidence type="ECO:0000256" key="13">
    <source>
        <dbReference type="ARBA" id="ARBA00053015"/>
    </source>
</evidence>
<evidence type="ECO:0000256" key="16">
    <source>
        <dbReference type="SAM" id="Phobius"/>
    </source>
</evidence>
<dbReference type="InterPro" id="IPR050445">
    <property type="entry name" value="Bact_polysacc_biosynth/exp"/>
</dbReference>
<evidence type="ECO:0000313" key="21">
    <source>
        <dbReference type="Proteomes" id="UP000199391"/>
    </source>
</evidence>
<dbReference type="NCBIfam" id="TIGR01007">
    <property type="entry name" value="eps_fam"/>
    <property type="match status" value="1"/>
</dbReference>
<evidence type="ECO:0000256" key="5">
    <source>
        <dbReference type="ARBA" id="ARBA00022679"/>
    </source>
</evidence>
<dbReference type="RefSeq" id="WP_093556623.1">
    <property type="nucleotide sequence ID" value="NZ_FPBO01000014.1"/>
</dbReference>
<evidence type="ECO:0000256" key="11">
    <source>
        <dbReference type="ARBA" id="ARBA00023136"/>
    </source>
</evidence>